<dbReference type="RefSeq" id="WP_311332749.1">
    <property type="nucleotide sequence ID" value="NZ_JAVRHZ010000003.1"/>
</dbReference>
<dbReference type="EMBL" id="JAVRHZ010000003">
    <property type="protein sequence ID" value="MDT0555797.1"/>
    <property type="molecule type" value="Genomic_DNA"/>
</dbReference>
<evidence type="ECO:0000256" key="1">
    <source>
        <dbReference type="ARBA" id="ARBA00009732"/>
    </source>
</evidence>
<dbReference type="SUPFAM" id="SSF52402">
    <property type="entry name" value="Adenine nucleotide alpha hydrolases-like"/>
    <property type="match status" value="1"/>
</dbReference>
<dbReference type="PANTHER" id="PTHR46509">
    <property type="entry name" value="PHOSPHOADENOSINE PHOSPHOSULFATE REDUCTASE"/>
    <property type="match status" value="1"/>
</dbReference>
<evidence type="ECO:0000256" key="2">
    <source>
        <dbReference type="ARBA" id="ARBA00024327"/>
    </source>
</evidence>
<dbReference type="Pfam" id="PF01507">
    <property type="entry name" value="PAPS_reduct"/>
    <property type="match status" value="1"/>
</dbReference>
<evidence type="ECO:0000313" key="5">
    <source>
        <dbReference type="Proteomes" id="UP001254488"/>
    </source>
</evidence>
<dbReference type="InterPro" id="IPR002500">
    <property type="entry name" value="PAPS_reduct_dom"/>
</dbReference>
<evidence type="ECO:0000313" key="4">
    <source>
        <dbReference type="EMBL" id="MDT0555797.1"/>
    </source>
</evidence>
<sequence length="208" mass="24077">MIITKNTIVSFNENLKYESPKEIINFILSIASNPIVTTSFGKYSSSLLYAVTSQKKNVPVVWCDTGYNTEATYKHASRLIQDLKLNVDIFSPQYSTAFINYTLGSPTYDNPKHQEFSEVVKLEPFKRALEKYKPDIWFTNIRQKQTEHRSTLDILSFSETGILKVSPFFYFSDQELEAYCKKHNLPIEGNYFDPVKAMSHRECGIHFQ</sequence>
<name>A0ABU2YDG0_9FLAO</name>
<dbReference type="Proteomes" id="UP001254488">
    <property type="component" value="Unassembled WGS sequence"/>
</dbReference>
<keyword evidence="5" id="KW-1185">Reference proteome</keyword>
<dbReference type="Gene3D" id="3.40.50.620">
    <property type="entry name" value="HUPs"/>
    <property type="match status" value="1"/>
</dbReference>
<dbReference type="InterPro" id="IPR014729">
    <property type="entry name" value="Rossmann-like_a/b/a_fold"/>
</dbReference>
<comment type="similarity">
    <text evidence="1">Belongs to the PAPS reductase family. CysH subfamily.</text>
</comment>
<comment type="pathway">
    <text evidence="2">Sulfur metabolism; hydrogen sulfide biosynthesis; sulfite from sulfate.</text>
</comment>
<organism evidence="4 5">
    <name type="scientific">Patiriisocius hiemis</name>
    <dbReference type="NCBI Taxonomy" id="3075604"/>
    <lineage>
        <taxon>Bacteria</taxon>
        <taxon>Pseudomonadati</taxon>
        <taxon>Bacteroidota</taxon>
        <taxon>Flavobacteriia</taxon>
        <taxon>Flavobacteriales</taxon>
        <taxon>Flavobacteriaceae</taxon>
        <taxon>Patiriisocius</taxon>
    </lineage>
</organism>
<accession>A0ABU2YDG0</accession>
<feature type="domain" description="Phosphoadenosine phosphosulphate reductase" evidence="3">
    <location>
        <begin position="34"/>
        <end position="188"/>
    </location>
</feature>
<gene>
    <name evidence="4" type="ORF">RM538_07270</name>
</gene>
<proteinExistence type="inferred from homology"/>
<dbReference type="PANTHER" id="PTHR46509:SF1">
    <property type="entry name" value="PHOSPHOADENOSINE PHOSPHOSULFATE REDUCTASE"/>
    <property type="match status" value="1"/>
</dbReference>
<comment type="caution">
    <text evidence="4">The sequence shown here is derived from an EMBL/GenBank/DDBJ whole genome shotgun (WGS) entry which is preliminary data.</text>
</comment>
<reference evidence="4 5" key="1">
    <citation type="submission" date="2023-09" db="EMBL/GenBank/DDBJ databases">
        <authorList>
            <person name="Rey-Velasco X."/>
        </authorList>
    </citation>
    <scope>NUCLEOTIDE SEQUENCE [LARGE SCALE GENOMIC DNA]</scope>
    <source>
        <strain evidence="4 5">W242</strain>
    </source>
</reference>
<evidence type="ECO:0000259" key="3">
    <source>
        <dbReference type="Pfam" id="PF01507"/>
    </source>
</evidence>
<protein>
    <submittedName>
        <fullName evidence="4">Phosphoadenosine phosphosulfate reductase family protein</fullName>
    </submittedName>
</protein>